<dbReference type="InParanoid" id="A0A7R8URC6"/>
<dbReference type="PANTHER" id="PTHR21163:SF1">
    <property type="entry name" value="PROTEIN G12"/>
    <property type="match status" value="1"/>
</dbReference>
<feature type="signal peptide" evidence="1">
    <location>
        <begin position="1"/>
        <end position="16"/>
    </location>
</feature>
<organism evidence="2 3">
    <name type="scientific">Hermetia illucens</name>
    <name type="common">Black soldier fly</name>
    <dbReference type="NCBI Taxonomy" id="343691"/>
    <lineage>
        <taxon>Eukaryota</taxon>
        <taxon>Metazoa</taxon>
        <taxon>Ecdysozoa</taxon>
        <taxon>Arthropoda</taxon>
        <taxon>Hexapoda</taxon>
        <taxon>Insecta</taxon>
        <taxon>Pterygota</taxon>
        <taxon>Neoptera</taxon>
        <taxon>Endopterygota</taxon>
        <taxon>Diptera</taxon>
        <taxon>Brachycera</taxon>
        <taxon>Stratiomyomorpha</taxon>
        <taxon>Stratiomyidae</taxon>
        <taxon>Hermetiinae</taxon>
        <taxon>Hermetia</taxon>
    </lineage>
</organism>
<evidence type="ECO:0000256" key="1">
    <source>
        <dbReference type="SAM" id="SignalP"/>
    </source>
</evidence>
<proteinExistence type="predicted"/>
<dbReference type="Proteomes" id="UP000594454">
    <property type="component" value="Chromosome 3"/>
</dbReference>
<name>A0A7R8URC6_HERIL</name>
<feature type="chain" id="PRO_5031470868" description="Protein G12" evidence="1">
    <location>
        <begin position="17"/>
        <end position="212"/>
    </location>
</feature>
<evidence type="ECO:0000313" key="2">
    <source>
        <dbReference type="EMBL" id="CAD7085619.1"/>
    </source>
</evidence>
<keyword evidence="3" id="KW-1185">Reference proteome</keyword>
<evidence type="ECO:0000313" key="3">
    <source>
        <dbReference type="Proteomes" id="UP000594454"/>
    </source>
</evidence>
<dbReference type="AlphaFoldDB" id="A0A7R8URC6"/>
<protein>
    <recommendedName>
        <fullName evidence="4">Protein G12</fullName>
    </recommendedName>
</protein>
<accession>A0A7R8URC6</accession>
<dbReference type="OrthoDB" id="7882129at2759"/>
<keyword evidence="1" id="KW-0732">Signal</keyword>
<dbReference type="EMBL" id="LR899011">
    <property type="protein sequence ID" value="CAD7085619.1"/>
    <property type="molecule type" value="Genomic_DNA"/>
</dbReference>
<evidence type="ECO:0008006" key="4">
    <source>
        <dbReference type="Google" id="ProtNLM"/>
    </source>
</evidence>
<gene>
    <name evidence="2" type="ORF">HERILL_LOCUS8448</name>
</gene>
<dbReference type="Pfam" id="PF06757">
    <property type="entry name" value="Ins_allergen_rp"/>
    <property type="match status" value="1"/>
</dbReference>
<dbReference type="InterPro" id="IPR010629">
    <property type="entry name" value="Ins_allergen"/>
</dbReference>
<reference evidence="2 3" key="1">
    <citation type="submission" date="2020-11" db="EMBL/GenBank/DDBJ databases">
        <authorList>
            <person name="Wallbank WR R."/>
            <person name="Pardo Diaz C."/>
            <person name="Kozak K."/>
            <person name="Martin S."/>
            <person name="Jiggins C."/>
            <person name="Moest M."/>
            <person name="Warren A I."/>
            <person name="Generalovic N T."/>
            <person name="Byers J.R.P. K."/>
            <person name="Montejo-Kovacevich G."/>
            <person name="Yen C E."/>
        </authorList>
    </citation>
    <scope>NUCLEOTIDE SEQUENCE [LARGE SCALE GENOMIC DNA]</scope>
</reference>
<sequence>MKVLALILAVVALCSAAPREEGPGCRAPNGGGLVPVLEEFIDMVPLDQILEILLTAITSDPEVQTVMEYLSGEEFHGILLSIKNDPEFDGLIAFCCQELYLDAAYYINFLLGILGFPEIRSDRAYRAGGLNGMLDEILALIPLDALEALLNEKLATDYYLQLAFKKINSDEFGAVIERLQSNVAYVDMKDRLRGLGVDVDGIIDFINKIFQR</sequence>
<dbReference type="PANTHER" id="PTHR21163">
    <property type="entry name" value="PROTEIN G12"/>
    <property type="match status" value="1"/>
</dbReference>